<proteinExistence type="predicted"/>
<accession>A0ACB8Q423</accession>
<keyword evidence="2" id="KW-1185">Reference proteome</keyword>
<dbReference type="EMBL" id="MU274506">
    <property type="protein sequence ID" value="KAI0026479.1"/>
    <property type="molecule type" value="Genomic_DNA"/>
</dbReference>
<evidence type="ECO:0000313" key="2">
    <source>
        <dbReference type="Proteomes" id="UP000814128"/>
    </source>
</evidence>
<evidence type="ECO:0000313" key="1">
    <source>
        <dbReference type="EMBL" id="KAI0026479.1"/>
    </source>
</evidence>
<sequence length="667" mass="74610">MFQNALNHDIPKEQNVKNTPISYRNTALGQIYLRYTGLHELVEGDGAGDSLWLRFAKGAAAGAYKSQEVVLGLVEALVEKAERAQHGKKTTNMHYTEALDTFCSLMQSISPQLRSQRAKAPKFIPGIAKENAERAAAKILSLNYTGPVALSWDDTDIEQGLTLWEMTKGTWTLLGAVDGPLSVSSEDSIDDVFANAKLEKASKLRVWVLSIPVPKIPPILLAAVARSPKDTAEALAELHFSIIEQLHQVNIHPISIAADRTESERKLQRLIEARMHSILPICVANNELSCILRLDIPCLYKMPFVRTQDLKHEQKTMHNQLLSGSHVLALGNYPIYPSMLCDFADHALGPLFTRDVHRVDKQDDRAAARLFSANALSFHLQFHEDQPALSIYLFVLGELLDAWQNRKMKHDTRARMFISRESFDIFLTLCNSLLQLIIVYRQVYPTHPLLPWLHSTEACEHIFRMLHQLKTDFTYADLLYLEPKLQALLMGAYRDFLPQAAANAIGKGYHHTYFDLADLDISSLMVWPSDAELGVASNSVLHEACLLLGTVDLNVRDLLQSYRLPAAPVLPHAADISPPEPPQTLAEALALFSPQQLDTKSEDVGIVYQVALAAENAGRTVQILDLPDSDDLPDLDSELQAWLEEFYLWVRRPFPTPFHSGLIATEG</sequence>
<name>A0ACB8Q423_9AGAM</name>
<organism evidence="1 2">
    <name type="scientific">Vararia minispora EC-137</name>
    <dbReference type="NCBI Taxonomy" id="1314806"/>
    <lineage>
        <taxon>Eukaryota</taxon>
        <taxon>Fungi</taxon>
        <taxon>Dikarya</taxon>
        <taxon>Basidiomycota</taxon>
        <taxon>Agaricomycotina</taxon>
        <taxon>Agaricomycetes</taxon>
        <taxon>Russulales</taxon>
        <taxon>Lachnocladiaceae</taxon>
        <taxon>Vararia</taxon>
    </lineage>
</organism>
<protein>
    <submittedName>
        <fullName evidence="1">Uncharacterized protein</fullName>
    </submittedName>
</protein>
<dbReference type="Proteomes" id="UP000814128">
    <property type="component" value="Unassembled WGS sequence"/>
</dbReference>
<reference evidence="1" key="2">
    <citation type="journal article" date="2022" name="New Phytol.">
        <title>Evolutionary transition to the ectomycorrhizal habit in the genomes of a hyperdiverse lineage of mushroom-forming fungi.</title>
        <authorList>
            <person name="Looney B."/>
            <person name="Miyauchi S."/>
            <person name="Morin E."/>
            <person name="Drula E."/>
            <person name="Courty P.E."/>
            <person name="Kohler A."/>
            <person name="Kuo A."/>
            <person name="LaButti K."/>
            <person name="Pangilinan J."/>
            <person name="Lipzen A."/>
            <person name="Riley R."/>
            <person name="Andreopoulos W."/>
            <person name="He G."/>
            <person name="Johnson J."/>
            <person name="Nolan M."/>
            <person name="Tritt A."/>
            <person name="Barry K.W."/>
            <person name="Grigoriev I.V."/>
            <person name="Nagy L.G."/>
            <person name="Hibbett D."/>
            <person name="Henrissat B."/>
            <person name="Matheny P.B."/>
            <person name="Labbe J."/>
            <person name="Martin F.M."/>
        </authorList>
    </citation>
    <scope>NUCLEOTIDE SEQUENCE</scope>
    <source>
        <strain evidence="1">EC-137</strain>
    </source>
</reference>
<comment type="caution">
    <text evidence="1">The sequence shown here is derived from an EMBL/GenBank/DDBJ whole genome shotgun (WGS) entry which is preliminary data.</text>
</comment>
<reference evidence="1" key="1">
    <citation type="submission" date="2021-02" db="EMBL/GenBank/DDBJ databases">
        <authorList>
            <consortium name="DOE Joint Genome Institute"/>
            <person name="Ahrendt S."/>
            <person name="Looney B.P."/>
            <person name="Miyauchi S."/>
            <person name="Morin E."/>
            <person name="Drula E."/>
            <person name="Courty P.E."/>
            <person name="Chicoki N."/>
            <person name="Fauchery L."/>
            <person name="Kohler A."/>
            <person name="Kuo A."/>
            <person name="Labutti K."/>
            <person name="Pangilinan J."/>
            <person name="Lipzen A."/>
            <person name="Riley R."/>
            <person name="Andreopoulos W."/>
            <person name="He G."/>
            <person name="Johnson J."/>
            <person name="Barry K.W."/>
            <person name="Grigoriev I.V."/>
            <person name="Nagy L."/>
            <person name="Hibbett D."/>
            <person name="Henrissat B."/>
            <person name="Matheny P.B."/>
            <person name="Labbe J."/>
            <person name="Martin F."/>
        </authorList>
    </citation>
    <scope>NUCLEOTIDE SEQUENCE</scope>
    <source>
        <strain evidence="1">EC-137</strain>
    </source>
</reference>
<gene>
    <name evidence="1" type="ORF">K488DRAFT_92498</name>
</gene>